<dbReference type="InterPro" id="IPR006175">
    <property type="entry name" value="YjgF/YER057c/UK114"/>
</dbReference>
<evidence type="ECO:0000313" key="1">
    <source>
        <dbReference type="EMBL" id="KAF2725442.1"/>
    </source>
</evidence>
<dbReference type="Gene3D" id="3.30.1330.40">
    <property type="entry name" value="RutC-like"/>
    <property type="match status" value="1"/>
</dbReference>
<comment type="caution">
    <text evidence="1">The sequence shown here is derived from an EMBL/GenBank/DDBJ whole genome shotgun (WGS) entry which is preliminary data.</text>
</comment>
<accession>A0A9P4URB6</accession>
<evidence type="ECO:0000313" key="2">
    <source>
        <dbReference type="Proteomes" id="UP000799441"/>
    </source>
</evidence>
<proteinExistence type="predicted"/>
<dbReference type="SUPFAM" id="SSF55298">
    <property type="entry name" value="YjgF-like"/>
    <property type="match status" value="1"/>
</dbReference>
<keyword evidence="2" id="KW-1185">Reference proteome</keyword>
<dbReference type="EMBL" id="MU003767">
    <property type="protein sequence ID" value="KAF2725442.1"/>
    <property type="molecule type" value="Genomic_DNA"/>
</dbReference>
<organism evidence="1 2">
    <name type="scientific">Polychaeton citri CBS 116435</name>
    <dbReference type="NCBI Taxonomy" id="1314669"/>
    <lineage>
        <taxon>Eukaryota</taxon>
        <taxon>Fungi</taxon>
        <taxon>Dikarya</taxon>
        <taxon>Ascomycota</taxon>
        <taxon>Pezizomycotina</taxon>
        <taxon>Dothideomycetes</taxon>
        <taxon>Dothideomycetidae</taxon>
        <taxon>Capnodiales</taxon>
        <taxon>Capnodiaceae</taxon>
        <taxon>Polychaeton</taxon>
    </lineage>
</organism>
<name>A0A9P4URB6_9PEZI</name>
<dbReference type="Proteomes" id="UP000799441">
    <property type="component" value="Unassembled WGS sequence"/>
</dbReference>
<sequence length="137" mass="15256">MSHLTYLNSGISESGDQIKETLGYSQAVKVGNFVEISGQGDMGAMMSAMSRDLRTQIAKAFENVDLILKKAGAEKGWGAVYKVRSYHVPLNDEALELMKENYQKWLPDHAPTWTALGVQRLGLDDMRIEIEVTAHIE</sequence>
<dbReference type="PANTHER" id="PTHR43857:SF1">
    <property type="entry name" value="YJGH FAMILY PROTEIN"/>
    <property type="match status" value="1"/>
</dbReference>
<reference evidence="1" key="1">
    <citation type="journal article" date="2020" name="Stud. Mycol.">
        <title>101 Dothideomycetes genomes: a test case for predicting lifestyles and emergence of pathogens.</title>
        <authorList>
            <person name="Haridas S."/>
            <person name="Albert R."/>
            <person name="Binder M."/>
            <person name="Bloem J."/>
            <person name="Labutti K."/>
            <person name="Salamov A."/>
            <person name="Andreopoulos B."/>
            <person name="Baker S."/>
            <person name="Barry K."/>
            <person name="Bills G."/>
            <person name="Bluhm B."/>
            <person name="Cannon C."/>
            <person name="Castanera R."/>
            <person name="Culley D."/>
            <person name="Daum C."/>
            <person name="Ezra D."/>
            <person name="Gonzalez J."/>
            <person name="Henrissat B."/>
            <person name="Kuo A."/>
            <person name="Liang C."/>
            <person name="Lipzen A."/>
            <person name="Lutzoni F."/>
            <person name="Magnuson J."/>
            <person name="Mondo S."/>
            <person name="Nolan M."/>
            <person name="Ohm R."/>
            <person name="Pangilinan J."/>
            <person name="Park H.-J."/>
            <person name="Ramirez L."/>
            <person name="Alfaro M."/>
            <person name="Sun H."/>
            <person name="Tritt A."/>
            <person name="Yoshinaga Y."/>
            <person name="Zwiers L.-H."/>
            <person name="Turgeon B."/>
            <person name="Goodwin S."/>
            <person name="Spatafora J."/>
            <person name="Crous P."/>
            <person name="Grigoriev I."/>
        </authorList>
    </citation>
    <scope>NUCLEOTIDE SEQUENCE</scope>
    <source>
        <strain evidence="1">CBS 116435</strain>
    </source>
</reference>
<protein>
    <submittedName>
        <fullName evidence="1">L-PSP endoribonuclease family protein</fullName>
    </submittedName>
</protein>
<dbReference type="AlphaFoldDB" id="A0A9P4URB6"/>
<dbReference type="OrthoDB" id="309640at2759"/>
<dbReference type="Pfam" id="PF01042">
    <property type="entry name" value="Ribonuc_L-PSP"/>
    <property type="match status" value="1"/>
</dbReference>
<dbReference type="PANTHER" id="PTHR43857">
    <property type="entry name" value="BLR7761 PROTEIN"/>
    <property type="match status" value="1"/>
</dbReference>
<dbReference type="InterPro" id="IPR035959">
    <property type="entry name" value="RutC-like_sf"/>
</dbReference>
<gene>
    <name evidence="1" type="ORF">K431DRAFT_215243</name>
</gene>